<evidence type="ECO:0000313" key="2">
    <source>
        <dbReference type="Proteomes" id="UP000824533"/>
    </source>
</evidence>
<sequence length="368" mass="40839">MRTIQVVFLVASFLVRAKAENEEEVRPCAIPPQPSHGSYTFYYISEEKYMGQPNDFILNVTCDPGYGLVGENRVVCLAGHWFDQMPECIPCGTLPLPLPTLRILAGGHYADGRELPWHAAIYTKTTNPHMQICGGSLVSKAAVISAAHCFWSEASQKIEPKEDYTIALGKIYRPWNAEEHDAQKFDVSDIKIPPRFQGSVTNFQDDIAIVILSGEVSIDDELKPICLSFDYSFDKEQLKPGALGKTGGWGLTSEDGKYSPTLMVAELPYIDIEPCIAGVTPSFKPHITSDKICAGYTNGTAVCKGDSGGGLAFRNDGRYYLRGIVSTAPTSDHLCNVYSWATFTHIQKHEHFIRQFVEFEEPVKEEEL</sequence>
<evidence type="ECO:0000313" key="1">
    <source>
        <dbReference type="EMBL" id="KAJ0169883.1"/>
    </source>
</evidence>
<comment type="caution">
    <text evidence="1">The sequence shown here is derived from an EMBL/GenBank/DDBJ whole genome shotgun (WGS) entry which is preliminary data.</text>
</comment>
<accession>A0ACC1CE88</accession>
<protein>
    <submittedName>
        <fullName evidence="1">Uncharacterized protein</fullName>
    </submittedName>
</protein>
<proteinExistence type="predicted"/>
<reference evidence="1 2" key="1">
    <citation type="journal article" date="2021" name="Front. Genet.">
        <title>Chromosome-Level Genome Assembly Reveals Significant Gene Expansion in the Toll and IMD Signaling Pathways of Dendrolimus kikuchii.</title>
        <authorList>
            <person name="Zhou J."/>
            <person name="Wu P."/>
            <person name="Xiong Z."/>
            <person name="Liu N."/>
            <person name="Zhao N."/>
            <person name="Ji M."/>
            <person name="Qiu Y."/>
            <person name="Yang B."/>
        </authorList>
    </citation>
    <scope>NUCLEOTIDE SEQUENCE [LARGE SCALE GENOMIC DNA]</scope>
    <source>
        <strain evidence="1">Ann1</strain>
    </source>
</reference>
<organism evidence="1 2">
    <name type="scientific">Dendrolimus kikuchii</name>
    <dbReference type="NCBI Taxonomy" id="765133"/>
    <lineage>
        <taxon>Eukaryota</taxon>
        <taxon>Metazoa</taxon>
        <taxon>Ecdysozoa</taxon>
        <taxon>Arthropoda</taxon>
        <taxon>Hexapoda</taxon>
        <taxon>Insecta</taxon>
        <taxon>Pterygota</taxon>
        <taxon>Neoptera</taxon>
        <taxon>Endopterygota</taxon>
        <taxon>Lepidoptera</taxon>
        <taxon>Glossata</taxon>
        <taxon>Ditrysia</taxon>
        <taxon>Bombycoidea</taxon>
        <taxon>Lasiocampidae</taxon>
        <taxon>Dendrolimus</taxon>
    </lineage>
</organism>
<name>A0ACC1CE88_9NEOP</name>
<dbReference type="EMBL" id="CM034415">
    <property type="protein sequence ID" value="KAJ0169883.1"/>
    <property type="molecule type" value="Genomic_DNA"/>
</dbReference>
<keyword evidence="2" id="KW-1185">Reference proteome</keyword>
<gene>
    <name evidence="1" type="ORF">K1T71_014489</name>
</gene>
<dbReference type="Proteomes" id="UP000824533">
    <property type="component" value="Linkage Group LG29"/>
</dbReference>